<keyword evidence="10" id="KW-1185">Reference proteome</keyword>
<dbReference type="InterPro" id="IPR036236">
    <property type="entry name" value="Znf_C2H2_sf"/>
</dbReference>
<dbReference type="SUPFAM" id="SSF57667">
    <property type="entry name" value="beta-beta-alpha zinc fingers"/>
    <property type="match status" value="2"/>
</dbReference>
<organism evidence="9 10">
    <name type="scientific">Callosobruchus maculatus</name>
    <name type="common">Southern cowpea weevil</name>
    <name type="synonym">Pulse bruchid</name>
    <dbReference type="NCBI Taxonomy" id="64391"/>
    <lineage>
        <taxon>Eukaryota</taxon>
        <taxon>Metazoa</taxon>
        <taxon>Ecdysozoa</taxon>
        <taxon>Arthropoda</taxon>
        <taxon>Hexapoda</taxon>
        <taxon>Insecta</taxon>
        <taxon>Pterygota</taxon>
        <taxon>Neoptera</taxon>
        <taxon>Endopterygota</taxon>
        <taxon>Coleoptera</taxon>
        <taxon>Polyphaga</taxon>
        <taxon>Cucujiformia</taxon>
        <taxon>Chrysomeloidea</taxon>
        <taxon>Chrysomelidae</taxon>
        <taxon>Bruchinae</taxon>
        <taxon>Bruchini</taxon>
        <taxon>Callosobruchus</taxon>
    </lineage>
</organism>
<feature type="domain" description="C2H2-type" evidence="8">
    <location>
        <begin position="138"/>
        <end position="165"/>
    </location>
</feature>
<evidence type="ECO:0000259" key="8">
    <source>
        <dbReference type="PROSITE" id="PS50157"/>
    </source>
</evidence>
<dbReference type="PROSITE" id="PS50157">
    <property type="entry name" value="ZINC_FINGER_C2H2_2"/>
    <property type="match status" value="2"/>
</dbReference>
<accession>A0A653DN29</accession>
<evidence type="ECO:0000256" key="4">
    <source>
        <dbReference type="ARBA" id="ARBA00022771"/>
    </source>
</evidence>
<gene>
    <name evidence="9" type="ORF">CALMAC_LOCUS18469</name>
</gene>
<keyword evidence="6" id="KW-0539">Nucleus</keyword>
<dbReference type="Pfam" id="PF00096">
    <property type="entry name" value="zf-C2H2"/>
    <property type="match status" value="2"/>
</dbReference>
<keyword evidence="4 7" id="KW-0863">Zinc-finger</keyword>
<evidence type="ECO:0000256" key="1">
    <source>
        <dbReference type="ARBA" id="ARBA00004123"/>
    </source>
</evidence>
<evidence type="ECO:0000256" key="3">
    <source>
        <dbReference type="ARBA" id="ARBA00022737"/>
    </source>
</evidence>
<sequence length="204" mass="23886">MNTKNNCDFKAPHAVGSGFVCGDCGRTYKLKSSLRNHRKWECGKEPQFKCSHCSYKAKQKMHMLRHMERMHKDIELPNYADEAKIPEVLVKELNSRGITYTTTKVGCDNDIESALKTSIISYTDDKAIRKSKPAQAIYRCDRCNKTYKAATSLRRHQKVECGKSKNIVCKYCNHRFYYKQDWRCHMFTKHMEYLTTQDKSPTYI</sequence>
<dbReference type="Pfam" id="PF13909">
    <property type="entry name" value="zf-H2C2_5"/>
    <property type="match status" value="1"/>
</dbReference>
<dbReference type="PANTHER" id="PTHR24406">
    <property type="entry name" value="TRANSCRIPTIONAL REPRESSOR CTCFL-RELATED"/>
    <property type="match status" value="1"/>
</dbReference>
<dbReference type="GO" id="GO:0008270">
    <property type="term" value="F:zinc ion binding"/>
    <property type="evidence" value="ECO:0007669"/>
    <property type="project" value="UniProtKB-KW"/>
</dbReference>
<reference evidence="9 10" key="1">
    <citation type="submission" date="2019-01" db="EMBL/GenBank/DDBJ databases">
        <authorList>
            <person name="Sayadi A."/>
        </authorList>
    </citation>
    <scope>NUCLEOTIDE SEQUENCE [LARGE SCALE GENOMIC DNA]</scope>
</reference>
<dbReference type="GO" id="GO:0005634">
    <property type="term" value="C:nucleus"/>
    <property type="evidence" value="ECO:0007669"/>
    <property type="project" value="UniProtKB-SubCell"/>
</dbReference>
<dbReference type="InterPro" id="IPR050888">
    <property type="entry name" value="ZnF_C2H2-type_TF"/>
</dbReference>
<evidence type="ECO:0000313" key="10">
    <source>
        <dbReference type="Proteomes" id="UP000410492"/>
    </source>
</evidence>
<dbReference type="OrthoDB" id="10004641at2759"/>
<keyword evidence="5" id="KW-0862">Zinc</keyword>
<evidence type="ECO:0000256" key="5">
    <source>
        <dbReference type="ARBA" id="ARBA00022833"/>
    </source>
</evidence>
<comment type="subcellular location">
    <subcellularLocation>
        <location evidence="1">Nucleus</location>
    </subcellularLocation>
</comment>
<dbReference type="InterPro" id="IPR013087">
    <property type="entry name" value="Znf_C2H2_type"/>
</dbReference>
<protein>
    <recommendedName>
        <fullName evidence="8">C2H2-type domain-containing protein</fullName>
    </recommendedName>
</protein>
<dbReference type="Gene3D" id="3.30.160.60">
    <property type="entry name" value="Classic Zinc Finger"/>
    <property type="match status" value="2"/>
</dbReference>
<evidence type="ECO:0000256" key="7">
    <source>
        <dbReference type="PROSITE-ProRule" id="PRU00042"/>
    </source>
</evidence>
<evidence type="ECO:0000256" key="2">
    <source>
        <dbReference type="ARBA" id="ARBA00022723"/>
    </source>
</evidence>
<feature type="domain" description="C2H2-type" evidence="8">
    <location>
        <begin position="19"/>
        <end position="46"/>
    </location>
</feature>
<dbReference type="SMART" id="SM00355">
    <property type="entry name" value="ZnF_C2H2"/>
    <property type="match status" value="4"/>
</dbReference>
<proteinExistence type="predicted"/>
<keyword evidence="2" id="KW-0479">Metal-binding</keyword>
<keyword evidence="3" id="KW-0677">Repeat</keyword>
<evidence type="ECO:0000256" key="6">
    <source>
        <dbReference type="ARBA" id="ARBA00023242"/>
    </source>
</evidence>
<dbReference type="Proteomes" id="UP000410492">
    <property type="component" value="Unassembled WGS sequence"/>
</dbReference>
<dbReference type="AlphaFoldDB" id="A0A653DN29"/>
<name>A0A653DN29_CALMS</name>
<dbReference type="EMBL" id="CAACVG010012823">
    <property type="protein sequence ID" value="VEN60922.1"/>
    <property type="molecule type" value="Genomic_DNA"/>
</dbReference>
<evidence type="ECO:0000313" key="9">
    <source>
        <dbReference type="EMBL" id="VEN60922.1"/>
    </source>
</evidence>